<dbReference type="eggNOG" id="COG0154">
    <property type="taxonomic scope" value="Bacteria"/>
</dbReference>
<comment type="caution">
    <text evidence="6">The sequence shown here is derived from an EMBL/GenBank/DDBJ whole genome shotgun (WGS) entry which is preliminary data.</text>
</comment>
<evidence type="ECO:0000256" key="1">
    <source>
        <dbReference type="ARBA" id="ARBA00003871"/>
    </source>
</evidence>
<keyword evidence="6" id="KW-0378">Hydrolase</keyword>
<dbReference type="SUPFAM" id="SSF75304">
    <property type="entry name" value="Amidase signature (AS) enzymes"/>
    <property type="match status" value="1"/>
</dbReference>
<evidence type="ECO:0000256" key="2">
    <source>
        <dbReference type="ARBA" id="ARBA00009199"/>
    </source>
</evidence>
<dbReference type="InterPro" id="IPR023631">
    <property type="entry name" value="Amidase_dom"/>
</dbReference>
<keyword evidence="4" id="KW-0732">Signal</keyword>
<protein>
    <recommendedName>
        <fullName evidence="3">Indoleacetamide hydrolase</fullName>
    </recommendedName>
</protein>
<evidence type="ECO:0000256" key="4">
    <source>
        <dbReference type="SAM" id="SignalP"/>
    </source>
</evidence>
<comment type="similarity">
    <text evidence="2">Belongs to the amidase family.</text>
</comment>
<dbReference type="GO" id="GO:0016787">
    <property type="term" value="F:hydrolase activity"/>
    <property type="evidence" value="ECO:0007669"/>
    <property type="project" value="UniProtKB-KW"/>
</dbReference>
<dbReference type="NCBIfam" id="NF005688">
    <property type="entry name" value="PRK07488.1"/>
    <property type="match status" value="1"/>
</dbReference>
<dbReference type="PANTHER" id="PTHR11895:SF151">
    <property type="entry name" value="GLUTAMYL-TRNA(GLN) AMIDOTRANSFERASE SUBUNIT A"/>
    <property type="match status" value="1"/>
</dbReference>
<dbReference type="InterPro" id="IPR020556">
    <property type="entry name" value="Amidase_CS"/>
</dbReference>
<sequence>MEDAQHKAQAFAVSLMHKKGNQMKVHLTAGLAALAATLSCPAQAAEDITTMSAAEMADAIAGQTLSATDLVNALIARTGDDPGNVYITFDSEGALAAAAAADESVKAGEPLGPLHGVPIVVKDNIAAVGLPTTGGTPALKGWVPREDAPVLKKLRDAGAILLGKTNLHELAFGITSNNAAFGAVANAYDPSRFAGGSSGGTGAAVGARLAPAGLGTDTGGSVRIPSALNGVAGLRPTTGRYPAEGIVPISTTRDTPGPIARTVADLILLDAVITGSTTQLEPADLSTVRLGVPGGLTDNLSPETDRLFKEALEKLKDVGVTLVPVDISTELELAGKAGFPIALWEVKRDLAAFLEIHETGLKLQDIADEADSPDVKFVFDNLVLGNQAIPDDVYRAAMDDMRPLIQSGYAEVFAANKLDALVFPTTPLPAQPILGSDETVSLNGEDVPTFPTFIRNTDPGSVAGIPGLSLPAGLTSDGLPVGLELDGPAFSDRHLLSLGLAVETVLPDMPAPASN</sequence>
<evidence type="ECO:0000259" key="5">
    <source>
        <dbReference type="Pfam" id="PF01425"/>
    </source>
</evidence>
<dbReference type="Proteomes" id="UP000004848">
    <property type="component" value="Unassembled WGS sequence"/>
</dbReference>
<name>A0NZ24_ROSAI</name>
<feature type="signal peptide" evidence="4">
    <location>
        <begin position="1"/>
        <end position="44"/>
    </location>
</feature>
<dbReference type="PROSITE" id="PS00571">
    <property type="entry name" value="AMIDASES"/>
    <property type="match status" value="1"/>
</dbReference>
<dbReference type="EMBL" id="AAUW01000017">
    <property type="protein sequence ID" value="EAV42025.1"/>
    <property type="molecule type" value="Genomic_DNA"/>
</dbReference>
<feature type="chain" id="PRO_5002628201" description="Indoleacetamide hydrolase" evidence="4">
    <location>
        <begin position="45"/>
        <end position="515"/>
    </location>
</feature>
<organism evidence="6 7">
    <name type="scientific">Roseibium aggregatum (strain ATCC 25650 / DSM 13394 / JCM 20685 / NBRC 16684 / NCIMB 2208 / IAM 12614 / B1)</name>
    <name type="common">Stappia aggregata</name>
    <dbReference type="NCBI Taxonomy" id="384765"/>
    <lineage>
        <taxon>Bacteria</taxon>
        <taxon>Pseudomonadati</taxon>
        <taxon>Pseudomonadota</taxon>
        <taxon>Alphaproteobacteria</taxon>
        <taxon>Hyphomicrobiales</taxon>
        <taxon>Stappiaceae</taxon>
        <taxon>Roseibium</taxon>
    </lineage>
</organism>
<evidence type="ECO:0000313" key="6">
    <source>
        <dbReference type="EMBL" id="EAV42025.1"/>
    </source>
</evidence>
<dbReference type="InterPro" id="IPR000120">
    <property type="entry name" value="Amidase"/>
</dbReference>
<dbReference type="AlphaFoldDB" id="A0NZ24"/>
<comment type="function">
    <text evidence="1">Hydrolyzes indole-3-acetamide (IAM) into indole-3-acetic acid (IAA).</text>
</comment>
<reference evidence="6 7" key="1">
    <citation type="submission" date="2006-05" db="EMBL/GenBank/DDBJ databases">
        <authorList>
            <person name="King G."/>
            <person name="Ferriera S."/>
            <person name="Johnson J."/>
            <person name="Kravitz S."/>
            <person name="Beeson K."/>
            <person name="Sutton G."/>
            <person name="Rogers Y.-H."/>
            <person name="Friedman R."/>
            <person name="Frazier M."/>
            <person name="Venter J.C."/>
        </authorList>
    </citation>
    <scope>NUCLEOTIDE SEQUENCE [LARGE SCALE GENOMIC DNA]</scope>
    <source>
        <strain evidence="7">ATCC 25650 / DSM 13394 / JCM 20685 / NBRC 16684 / NCIMB 2208 / IAM 12614 / B1</strain>
    </source>
</reference>
<dbReference type="Pfam" id="PF01425">
    <property type="entry name" value="Amidase"/>
    <property type="match status" value="1"/>
</dbReference>
<dbReference type="Gene3D" id="3.90.1300.10">
    <property type="entry name" value="Amidase signature (AS) domain"/>
    <property type="match status" value="1"/>
</dbReference>
<dbReference type="InterPro" id="IPR036928">
    <property type="entry name" value="AS_sf"/>
</dbReference>
<feature type="domain" description="Amidase" evidence="5">
    <location>
        <begin position="70"/>
        <end position="496"/>
    </location>
</feature>
<evidence type="ECO:0000313" key="7">
    <source>
        <dbReference type="Proteomes" id="UP000004848"/>
    </source>
</evidence>
<accession>A0NZ24</accession>
<dbReference type="PANTHER" id="PTHR11895">
    <property type="entry name" value="TRANSAMIDASE"/>
    <property type="match status" value="1"/>
</dbReference>
<gene>
    <name evidence="6" type="ORF">SIAM614_25437</name>
</gene>
<proteinExistence type="inferred from homology"/>
<evidence type="ECO:0000256" key="3">
    <source>
        <dbReference type="ARBA" id="ARBA00021874"/>
    </source>
</evidence>